<dbReference type="PANTHER" id="PTHR42695:SF5">
    <property type="entry name" value="GLUTAMINE AMIDOTRANSFERASE YLR126C-RELATED"/>
    <property type="match status" value="1"/>
</dbReference>
<dbReference type="PROSITE" id="PS51273">
    <property type="entry name" value="GATASE_TYPE_1"/>
    <property type="match status" value="1"/>
</dbReference>
<dbReference type="GO" id="GO:0005634">
    <property type="term" value="C:nucleus"/>
    <property type="evidence" value="ECO:0007669"/>
    <property type="project" value="TreeGrafter"/>
</dbReference>
<dbReference type="STRING" id="490622.A0A395NAC8"/>
<accession>A0A395NAC8</accession>
<dbReference type="InterPro" id="IPR044992">
    <property type="entry name" value="ChyE-like"/>
</dbReference>
<name>A0A395NAC8_TRIAR</name>
<dbReference type="GO" id="GO:0005829">
    <property type="term" value="C:cytosol"/>
    <property type="evidence" value="ECO:0007669"/>
    <property type="project" value="TreeGrafter"/>
</dbReference>
<evidence type="ECO:0000259" key="1">
    <source>
        <dbReference type="Pfam" id="PF00117"/>
    </source>
</evidence>
<dbReference type="InterPro" id="IPR017926">
    <property type="entry name" value="GATASE"/>
</dbReference>
<dbReference type="AlphaFoldDB" id="A0A395NAC8"/>
<sequence length="262" mass="28998">MPRVLRLAILECDTPFPKAKASRGSYGNIFQDLFELGLQNLGDEAADVQLHVSKWNVVAGNYPRLDESDAFVITGSSSAPFDDDPWIVALVAFVNRVLDSKEDKKVFGICFGHQIIGRALGADVASNPGGWELSVESIALSDQGQELFGLPSVELHQMHRDVVLTVPPGVTSLGNTTRCPIQILYKAGQVLSFQGHPEFDEPINDELLREKHVEGGNFDDEAFRDAIKRVDRPHDGVLLASRIMEFFLDRGKWQSGQERIRG</sequence>
<dbReference type="SUPFAM" id="SSF52317">
    <property type="entry name" value="Class I glutamine amidotransferase-like"/>
    <property type="match status" value="1"/>
</dbReference>
<comment type="caution">
    <text evidence="2">The sequence shown here is derived from an EMBL/GenBank/DDBJ whole genome shotgun (WGS) entry which is preliminary data.</text>
</comment>
<dbReference type="CDD" id="cd01741">
    <property type="entry name" value="GATase1_1"/>
    <property type="match status" value="1"/>
</dbReference>
<organism evidence="2 3">
    <name type="scientific">Trichoderma arundinaceum</name>
    <dbReference type="NCBI Taxonomy" id="490622"/>
    <lineage>
        <taxon>Eukaryota</taxon>
        <taxon>Fungi</taxon>
        <taxon>Dikarya</taxon>
        <taxon>Ascomycota</taxon>
        <taxon>Pezizomycotina</taxon>
        <taxon>Sordariomycetes</taxon>
        <taxon>Hypocreomycetidae</taxon>
        <taxon>Hypocreales</taxon>
        <taxon>Hypocreaceae</taxon>
        <taxon>Trichoderma</taxon>
    </lineage>
</organism>
<gene>
    <name evidence="2" type="ORF">TARUN_9481</name>
</gene>
<dbReference type="InterPro" id="IPR029062">
    <property type="entry name" value="Class_I_gatase-like"/>
</dbReference>
<dbReference type="EMBL" id="PXOA01000774">
    <property type="protein sequence ID" value="RFU72777.1"/>
    <property type="molecule type" value="Genomic_DNA"/>
</dbReference>
<evidence type="ECO:0000313" key="2">
    <source>
        <dbReference type="EMBL" id="RFU72777.1"/>
    </source>
</evidence>
<dbReference type="Pfam" id="PF00117">
    <property type="entry name" value="GATase"/>
    <property type="match status" value="1"/>
</dbReference>
<dbReference type="Proteomes" id="UP000266272">
    <property type="component" value="Unassembled WGS sequence"/>
</dbReference>
<dbReference type="PANTHER" id="PTHR42695">
    <property type="entry name" value="GLUTAMINE AMIDOTRANSFERASE YLR126C-RELATED"/>
    <property type="match status" value="1"/>
</dbReference>
<proteinExistence type="predicted"/>
<evidence type="ECO:0000313" key="3">
    <source>
        <dbReference type="Proteomes" id="UP000266272"/>
    </source>
</evidence>
<dbReference type="Gene3D" id="3.40.50.880">
    <property type="match status" value="1"/>
</dbReference>
<feature type="domain" description="Glutamine amidotransferase" evidence="1">
    <location>
        <begin position="91"/>
        <end position="202"/>
    </location>
</feature>
<keyword evidence="3" id="KW-1185">Reference proteome</keyword>
<dbReference type="OrthoDB" id="92161at2759"/>
<protein>
    <submittedName>
        <fullName evidence="2">Anthranilate synthase component ii</fullName>
    </submittedName>
</protein>
<reference evidence="2 3" key="1">
    <citation type="journal article" date="2018" name="PLoS Pathog.">
        <title>Evolution of structural diversity of trichothecenes, a family of toxins produced by plant pathogenic and entomopathogenic fungi.</title>
        <authorList>
            <person name="Proctor R.H."/>
            <person name="McCormick S.P."/>
            <person name="Kim H.S."/>
            <person name="Cardoza R.E."/>
            <person name="Stanley A.M."/>
            <person name="Lindo L."/>
            <person name="Kelly A."/>
            <person name="Brown D.W."/>
            <person name="Lee T."/>
            <person name="Vaughan M.M."/>
            <person name="Alexander N.J."/>
            <person name="Busman M."/>
            <person name="Gutierrez S."/>
        </authorList>
    </citation>
    <scope>NUCLEOTIDE SEQUENCE [LARGE SCALE GENOMIC DNA]</scope>
    <source>
        <strain evidence="2 3">IBT 40837</strain>
    </source>
</reference>